<dbReference type="EMBL" id="LN714487">
    <property type="protein sequence ID" value="CEL70562.1"/>
    <property type="molecule type" value="Genomic_DNA"/>
</dbReference>
<feature type="compositionally biased region" description="Low complexity" evidence="1">
    <location>
        <begin position="1797"/>
        <end position="1821"/>
    </location>
</feature>
<dbReference type="PANTHER" id="PTHR34491:SF74">
    <property type="entry name" value="DUF4456 DOMAIN-CONTAINING PROTEIN"/>
    <property type="match status" value="1"/>
</dbReference>
<feature type="region of interest" description="Disordered" evidence="1">
    <location>
        <begin position="1346"/>
        <end position="1374"/>
    </location>
</feature>
<dbReference type="PANTHER" id="PTHR34491">
    <property type="entry name" value="A-TYPE INCLUSION PROTEIN, PUTATIVE-RELATED"/>
    <property type="match status" value="1"/>
</dbReference>
<name>A0A0F7UR56_NEOCL</name>
<organism evidence="2">
    <name type="scientific">Neospora caninum (strain Liverpool)</name>
    <dbReference type="NCBI Taxonomy" id="572307"/>
    <lineage>
        <taxon>Eukaryota</taxon>
        <taxon>Sar</taxon>
        <taxon>Alveolata</taxon>
        <taxon>Apicomplexa</taxon>
        <taxon>Conoidasida</taxon>
        <taxon>Coccidia</taxon>
        <taxon>Eucoccidiorida</taxon>
        <taxon>Eimeriorina</taxon>
        <taxon>Sarcocystidae</taxon>
        <taxon>Neospora</taxon>
    </lineage>
</organism>
<reference evidence="2" key="1">
    <citation type="journal article" date="2015" name="PLoS ONE">
        <title>Comprehensive Evaluation of Toxoplasma gondii VEG and Neospora caninum LIV Genomes with Tachyzoite Stage Transcriptome and Proteome Defines Novel Transcript Features.</title>
        <authorList>
            <person name="Ramaprasad A."/>
            <person name="Mourier T."/>
            <person name="Naeem R."/>
            <person name="Malas T.B."/>
            <person name="Moussa E."/>
            <person name="Panigrahi A."/>
            <person name="Vermont S.J."/>
            <person name="Otto T.D."/>
            <person name="Wastling J."/>
            <person name="Pain A."/>
        </authorList>
    </citation>
    <scope>NUCLEOTIDE SEQUENCE</scope>
    <source>
        <strain evidence="2">Liverpool</strain>
    </source>
</reference>
<feature type="region of interest" description="Disordered" evidence="1">
    <location>
        <begin position="915"/>
        <end position="961"/>
    </location>
</feature>
<feature type="compositionally biased region" description="Acidic residues" evidence="1">
    <location>
        <begin position="1886"/>
        <end position="1905"/>
    </location>
</feature>
<feature type="compositionally biased region" description="Basic and acidic residues" evidence="1">
    <location>
        <begin position="659"/>
        <end position="671"/>
    </location>
</feature>
<feature type="compositionally biased region" description="Polar residues" evidence="1">
    <location>
        <begin position="830"/>
        <end position="839"/>
    </location>
</feature>
<feature type="compositionally biased region" description="Basic and acidic residues" evidence="1">
    <location>
        <begin position="1223"/>
        <end position="1237"/>
    </location>
</feature>
<feature type="compositionally biased region" description="Basic and acidic residues" evidence="1">
    <location>
        <begin position="698"/>
        <end position="710"/>
    </location>
</feature>
<feature type="compositionally biased region" description="Low complexity" evidence="1">
    <location>
        <begin position="632"/>
        <end position="641"/>
    </location>
</feature>
<feature type="region of interest" description="Disordered" evidence="1">
    <location>
        <begin position="88"/>
        <end position="124"/>
    </location>
</feature>
<feature type="compositionally biased region" description="Low complexity" evidence="1">
    <location>
        <begin position="677"/>
        <end position="686"/>
    </location>
</feature>
<feature type="compositionally biased region" description="Basic and acidic residues" evidence="1">
    <location>
        <begin position="1730"/>
        <end position="1739"/>
    </location>
</feature>
<feature type="region of interest" description="Disordered" evidence="1">
    <location>
        <begin position="611"/>
        <end position="839"/>
    </location>
</feature>
<feature type="compositionally biased region" description="Basic and acidic residues" evidence="1">
    <location>
        <begin position="783"/>
        <end position="793"/>
    </location>
</feature>
<feature type="compositionally biased region" description="Polar residues" evidence="1">
    <location>
        <begin position="144"/>
        <end position="157"/>
    </location>
</feature>
<feature type="region of interest" description="Disordered" evidence="1">
    <location>
        <begin position="191"/>
        <end position="252"/>
    </location>
</feature>
<feature type="compositionally biased region" description="Acidic residues" evidence="1">
    <location>
        <begin position="1862"/>
        <end position="1873"/>
    </location>
</feature>
<feature type="region of interest" description="Disordered" evidence="1">
    <location>
        <begin position="136"/>
        <end position="174"/>
    </location>
</feature>
<feature type="compositionally biased region" description="Acidic residues" evidence="1">
    <location>
        <begin position="1782"/>
        <end position="1794"/>
    </location>
</feature>
<proteinExistence type="predicted"/>
<gene>
    <name evidence="2" type="ORF">BN1204_062460</name>
</gene>
<sequence length="2039" mass="221066">MGGTSPAAPEPSGLGSWRDAAASFRVKSGLFSLQCVIPLIGMLFLLSPTKPDISPTVSFCISSFSWPPVSYPDEALVAFPGIFAAAAAPASPEPSSSGDTEQVGGFGKKDGKGDQRLGFSAAGQNGDVTQQGLAVYDTPAGRSSPGSVTGQNAEVTISSKDSSSRASRRYADRRLPQEMTFQEWLLSALDSSVDHPPSPRKPGLGDAKKGGRALQASSAGKALSTRRRSVQVKLGQGTAAERQETRPADAADTSQLLKSLKAGLPQGAAQTGSENGDLFGAAAQPEMVIADGWDPEKQATVVHKVEAALEKRVSKLTGDINWLQTQLEGVLGDMQMYREGLHDLRPHRNVEAFEQIALGGPSLPHKALLETLENAVNVLDSRIATFVRTNSTLFESQLREAVDQRLTPLRRDMVDLSFALLNASDSSVALANELVDVSSGVNSTVARNVAEVELLQSRRQAAYEEDVRTEEFRLRNSVEELKQTEQSRINRSSLEEQILSAAVADAVHEMERNGVGVLDISEVYSGSEAKKVLELLFYMLAKQQDPSWEVLPIVFVTAPPAPLPVEPRSVNQLLRTAVAAGRPNNGDTARGAGLDTEPLWVDVTRGMSLLGGEVSDSSESASFEEFEGDHGVTTAAPAKPDAAVDKEREAWSQNEEGDESHTIDLLQRRGVGEPTTDAGADQNEGAAGDGGGKAAASARDRAHGDRKRPEGGPGAPDGQARESWKGSKGGPAEQTTQRHKGSRRGVEKEKKAGADAGQDEAQKKPGQDGRGDTRRKGTTRRPPRGERSNEVPRHGGSFFGGLFGRAKRHLQGDAKEAPRQNGAAARPSVGQENATNSLDSGRDWSVKVIYSYEGASQSVEPEDWINLSQMLPPAVIREAAVDDRARYALVPPLSTLQRLVFEHFQGRPRVRLPAADPQTGNAAVAHAPSQEAEAQTRTAETAEASDPSKPTSELADGTTEAEARMRVRRLAAGSARGRETWKKVNRETDVSKKGGYYILRVSGLVIESFYVSGDYHVSPVPTLYPVSEPVTGLGPLVSYAEYGSQFIKAYRDFQPPFPSLSPFRKNSDFEAWLGQPTLSSWAGGDGGALSRPQQTQAVPLDVEIREAGQRGAGTAPQRRARPGNAGDVEGEPGQLEAVDGLAMLARAQRVNRDGEGKTEEEASEEKRSGLYSRFNPFVCCLNESSRQLSKWCVDSNLGIFAGSVDGPDAEGETEAAAAARSRAGWEERETGTSKGSDEAQAGGSVREDSKTPTAHAAHAVSEQTGQTSGQQLPQRREDRAALFPPSVGKRKVLMVYLGPRTGGLPLRYLAGSGGELRRLQLAQRSVETLVQNLDGFCTADISYKTRQDSGETRKRGKKAKQKKQAKPEQSPSTSCTALDSFIHARVGIREWRQLMALKHEAYVSNPAAWATSYDKRMLDKYQLYVETAFAPEAPPLFLPLTSFFQENFLLIRVQVATCPSRPRGVVEFAVPPVSVLERALYLVGYPAAGQAAVAAYGYATRTQSKLTRLKETAKAAAAEAFPQYQPVLSAMQTATTEAGLWGRASGAGDASNWIGHVTVKFGKTSTSSIELIDGSLRNRHSDSNDHELPVDRQQFWKVHVAEDKRQKGSNDDPFYVKGVQAGEGEAATECDTTANIVTRMGSYMETRVVPRLYASELRGRKIVLVLSTDQHAFLGERFFAGDRIEAAWKQAHLMPTRNHTAENRYAPRWTNNKEPAVGGIVGATATYNQREEASQKTDVPEMNLADEPLSESPATQQSTAEDEQAQLSERVVSQEEATVVPQEEETVVPGDEETVMPQEQETVVPQEQETVVPQEQETVVPGDEETVMPQEEETVVPEGEETVMPQEEETAMRQDDETVVPQEEETAMPEDEATVVPQEEARAMPQDDETVVPQEEETAMPEDEATVVPREEARAMPQEEARAMPQEEARVMPQEEARAMPQEEARAIPQEEARAMPQEEARAMPQEEARAMPQEEARAMPQEETVVPEDEEAVTPEDEEAVTPEDEEAVTPEDEEAVTPEDQETVVLEDEETATPQDE</sequence>
<protein>
    <submittedName>
        <fullName evidence="2">Uncharacterized protein</fullName>
    </submittedName>
</protein>
<feature type="compositionally biased region" description="Acidic residues" evidence="1">
    <location>
        <begin position="1822"/>
        <end position="1849"/>
    </location>
</feature>
<feature type="compositionally biased region" description="Basic residues" evidence="1">
    <location>
        <begin position="1354"/>
        <end position="1364"/>
    </location>
</feature>
<evidence type="ECO:0000256" key="1">
    <source>
        <dbReference type="SAM" id="MobiDB-lite"/>
    </source>
</evidence>
<feature type="compositionally biased region" description="Basic and acidic residues" evidence="1">
    <location>
        <begin position="1909"/>
        <end position="1978"/>
    </location>
</feature>
<feature type="region of interest" description="Disordered" evidence="1">
    <location>
        <begin position="1204"/>
        <end position="1284"/>
    </location>
</feature>
<feature type="region of interest" description="Disordered" evidence="1">
    <location>
        <begin position="1730"/>
        <end position="2039"/>
    </location>
</feature>
<accession>A0A0F7UR56</accession>
<feature type="compositionally biased region" description="Low complexity" evidence="1">
    <location>
        <begin position="930"/>
        <end position="944"/>
    </location>
</feature>
<feature type="compositionally biased region" description="Basic and acidic residues" evidence="1">
    <location>
        <begin position="760"/>
        <end position="775"/>
    </location>
</feature>
<feature type="region of interest" description="Disordered" evidence="1">
    <location>
        <begin position="1108"/>
        <end position="1132"/>
    </location>
</feature>
<feature type="compositionally biased region" description="Acidic residues" evidence="1">
    <location>
        <begin position="1986"/>
        <end position="2039"/>
    </location>
</feature>
<feature type="compositionally biased region" description="Low complexity" evidence="1">
    <location>
        <begin position="88"/>
        <end position="97"/>
    </location>
</feature>
<evidence type="ECO:0000313" key="2">
    <source>
        <dbReference type="EMBL" id="CEL70562.1"/>
    </source>
</evidence>
<feature type="compositionally biased region" description="Basic and acidic residues" evidence="1">
    <location>
        <begin position="744"/>
        <end position="753"/>
    </location>
</feature>
<feature type="compositionally biased region" description="Polar residues" evidence="1">
    <location>
        <begin position="1261"/>
        <end position="1273"/>
    </location>
</feature>